<dbReference type="EMBL" id="CP116341">
    <property type="protein sequence ID" value="WOV82887.1"/>
    <property type="molecule type" value="Genomic_DNA"/>
</dbReference>
<dbReference type="GO" id="GO:0008168">
    <property type="term" value="F:methyltransferase activity"/>
    <property type="evidence" value="ECO:0007669"/>
    <property type="project" value="UniProtKB-KW"/>
</dbReference>
<protein>
    <submittedName>
        <fullName evidence="1">Class I SAM-dependent methyltransferase</fullName>
        <ecNumber evidence="1">2.1.1.-</ecNumber>
    </submittedName>
</protein>
<dbReference type="EC" id="2.1.1.-" evidence="1"/>
<dbReference type="GO" id="GO:0032259">
    <property type="term" value="P:methylation"/>
    <property type="evidence" value="ECO:0007669"/>
    <property type="project" value="UniProtKB-KW"/>
</dbReference>
<dbReference type="Pfam" id="PF04445">
    <property type="entry name" value="SAM_MT"/>
    <property type="match status" value="1"/>
</dbReference>
<dbReference type="SUPFAM" id="SSF53335">
    <property type="entry name" value="S-adenosyl-L-methionine-dependent methyltransferases"/>
    <property type="match status" value="1"/>
</dbReference>
<reference evidence="1 2" key="1">
    <citation type="submission" date="2023-01" db="EMBL/GenBank/DDBJ databases">
        <title>Sporosarcina sp. nov., isolated from Korean tranditional fermented seafood 'Jeotgal'.</title>
        <authorList>
            <person name="Yang A.-I."/>
        </authorList>
    </citation>
    <scope>NUCLEOTIDE SEQUENCE [LARGE SCALE GENOMIC DNA]</scope>
    <source>
        <strain evidence="1 2">B2O-1</strain>
    </source>
</reference>
<keyword evidence="1" id="KW-0808">Transferase</keyword>
<dbReference type="InterPro" id="IPR007536">
    <property type="entry name" value="16SrRNA_methylTrfase_J"/>
</dbReference>
<organism evidence="1 2">
    <name type="scientific">Sporosarcina jeotgali</name>
    <dbReference type="NCBI Taxonomy" id="3020056"/>
    <lineage>
        <taxon>Bacteria</taxon>
        <taxon>Bacillati</taxon>
        <taxon>Bacillota</taxon>
        <taxon>Bacilli</taxon>
        <taxon>Bacillales</taxon>
        <taxon>Caryophanaceae</taxon>
        <taxon>Sporosarcina</taxon>
    </lineage>
</organism>
<evidence type="ECO:0000313" key="2">
    <source>
        <dbReference type="Proteomes" id="UP001303532"/>
    </source>
</evidence>
<dbReference type="Gene3D" id="3.40.50.150">
    <property type="entry name" value="Vaccinia Virus protein VP39"/>
    <property type="match status" value="1"/>
</dbReference>
<evidence type="ECO:0000313" key="1">
    <source>
        <dbReference type="EMBL" id="WOV82887.1"/>
    </source>
</evidence>
<gene>
    <name evidence="1" type="ORF">PGH26_08000</name>
</gene>
<dbReference type="PANTHER" id="PTHR36112:SF1">
    <property type="entry name" value="RIBOSOMAL RNA SMALL SUBUNIT METHYLTRANSFERASE J"/>
    <property type="match status" value="1"/>
</dbReference>
<keyword evidence="1" id="KW-0489">Methyltransferase</keyword>
<accession>A0ABZ0KUA6</accession>
<proteinExistence type="predicted"/>
<sequence length="260" mass="28979">MNRVLITTAGRPDEVTEARAHAAHQALGYSIIPRSKRSVNKIMETYSSDLLVAGKERYELFRQEMSEPFFFHPDTAAFRLKRLMKGESDPLIDACQLEPGSSFLDCTLGLATDSIVASFAAGTEGKVKGIEADPDVAFITATGLSQFEPKFQELQDAMRRISVIQDSACSFLSGLPEQSWDIVYLDPMFSQTISESTSFAPLRQAGVHGSLTEEWVAEAKRVARKRVVVKAHFSDPVFGEFNFTQLIRPNTKFHFGFIEK</sequence>
<name>A0ABZ0KUA6_9BACL</name>
<keyword evidence="2" id="KW-1185">Reference proteome</keyword>
<dbReference type="RefSeq" id="WP_323690557.1">
    <property type="nucleotide sequence ID" value="NZ_CP116341.1"/>
</dbReference>
<dbReference type="InterPro" id="IPR029063">
    <property type="entry name" value="SAM-dependent_MTases_sf"/>
</dbReference>
<dbReference type="Proteomes" id="UP001303532">
    <property type="component" value="Chromosome"/>
</dbReference>
<dbReference type="PANTHER" id="PTHR36112">
    <property type="entry name" value="RIBOSOMAL RNA SMALL SUBUNIT METHYLTRANSFERASE J"/>
    <property type="match status" value="1"/>
</dbReference>